<keyword evidence="2" id="KW-0472">Membrane</keyword>
<organism evidence="4 5">
    <name type="scientific">Brachybacterium sacelli</name>
    <dbReference type="NCBI Taxonomy" id="173364"/>
    <lineage>
        <taxon>Bacteria</taxon>
        <taxon>Bacillati</taxon>
        <taxon>Actinomycetota</taxon>
        <taxon>Actinomycetes</taxon>
        <taxon>Micrococcales</taxon>
        <taxon>Dermabacteraceae</taxon>
        <taxon>Brachybacterium</taxon>
    </lineage>
</organism>
<evidence type="ECO:0000313" key="5">
    <source>
        <dbReference type="Proteomes" id="UP001519290"/>
    </source>
</evidence>
<dbReference type="RefSeq" id="WP_209904616.1">
    <property type="nucleotide sequence ID" value="NZ_BAAAJW010000017.1"/>
</dbReference>
<dbReference type="EMBL" id="JAGIOD010000002">
    <property type="protein sequence ID" value="MBP2383782.1"/>
    <property type="molecule type" value="Genomic_DNA"/>
</dbReference>
<feature type="transmembrane region" description="Helical" evidence="2">
    <location>
        <begin position="208"/>
        <end position="230"/>
    </location>
</feature>
<evidence type="ECO:0000259" key="3">
    <source>
        <dbReference type="Pfam" id="PF20182"/>
    </source>
</evidence>
<feature type="domain" description="DUF6545" evidence="3">
    <location>
        <begin position="240"/>
        <end position="331"/>
    </location>
</feature>
<feature type="transmembrane region" description="Helical" evidence="2">
    <location>
        <begin position="66"/>
        <end position="87"/>
    </location>
</feature>
<feature type="transmembrane region" description="Helical" evidence="2">
    <location>
        <begin position="174"/>
        <end position="196"/>
    </location>
</feature>
<reference evidence="4 5" key="1">
    <citation type="submission" date="2021-03" db="EMBL/GenBank/DDBJ databases">
        <title>Sequencing the genomes of 1000 actinobacteria strains.</title>
        <authorList>
            <person name="Klenk H.-P."/>
        </authorList>
    </citation>
    <scope>NUCLEOTIDE SEQUENCE [LARGE SCALE GENOMIC DNA]</scope>
    <source>
        <strain evidence="4 5">DSM 14566</strain>
    </source>
</reference>
<name>A0ABS4X5P4_9MICO</name>
<keyword evidence="2" id="KW-1133">Transmembrane helix</keyword>
<dbReference type="Pfam" id="PF20182">
    <property type="entry name" value="DUF6545"/>
    <property type="match status" value="1"/>
</dbReference>
<proteinExistence type="predicted"/>
<accession>A0ABS4X5P4</accession>
<keyword evidence="5" id="KW-1185">Reference proteome</keyword>
<evidence type="ECO:0000256" key="1">
    <source>
        <dbReference type="SAM" id="MobiDB-lite"/>
    </source>
</evidence>
<dbReference type="InterPro" id="IPR046675">
    <property type="entry name" value="DUF6545"/>
</dbReference>
<evidence type="ECO:0000313" key="4">
    <source>
        <dbReference type="EMBL" id="MBP2383782.1"/>
    </source>
</evidence>
<keyword evidence="2" id="KW-0812">Transmembrane</keyword>
<feature type="transmembrane region" description="Helical" evidence="2">
    <location>
        <begin position="99"/>
        <end position="115"/>
    </location>
</feature>
<comment type="caution">
    <text evidence="4">The sequence shown here is derived from an EMBL/GenBank/DDBJ whole genome shotgun (WGS) entry which is preliminary data.</text>
</comment>
<evidence type="ECO:0000256" key="2">
    <source>
        <dbReference type="SAM" id="Phobius"/>
    </source>
</evidence>
<feature type="transmembrane region" description="Helical" evidence="2">
    <location>
        <begin position="35"/>
        <end position="54"/>
    </location>
</feature>
<feature type="region of interest" description="Disordered" evidence="1">
    <location>
        <begin position="350"/>
        <end position="369"/>
    </location>
</feature>
<dbReference type="Proteomes" id="UP001519290">
    <property type="component" value="Unassembled WGS sequence"/>
</dbReference>
<protein>
    <recommendedName>
        <fullName evidence="3">DUF6545 domain-containing protein</fullName>
    </recommendedName>
</protein>
<gene>
    <name evidence="4" type="ORF">JOF43_003771</name>
</gene>
<sequence length="369" mass="40197">MTADWAYIVAALCSTVLGVERQWRLRDETVTLTQRAIVVSLFAVGIGGVAYGTMPFTAHLWNVGSLVWHIAASVLIGALEIIFLTLRSEQVDNVALRRVAIRAGLVSLLLLAAWATTLNDRPEDAIATQPGQHDFSSVVNLIIFPAHAIWGLAQGVRSSIRRIPKDFNRRPISTFALAMVATGLTGFIAINSILIIQLNLGVTSNKESILAFSPVALGVCVSGAVLLAIGERLHEELSARLQLAQLKPLWSRMIELSPHDVHLPVQHLPTPARLQRAYVEISDAICTLRLDAEDCHDLGSVVSALRRGDVSEDAMAPTLSQALPARSTRREDLELIGALAKAYRQVPRERADVHVDHPGGTTRPMSRRP</sequence>
<feature type="transmembrane region" description="Helical" evidence="2">
    <location>
        <begin position="135"/>
        <end position="153"/>
    </location>
</feature>